<protein>
    <submittedName>
        <fullName evidence="1">Uncharacterized protein</fullName>
    </submittedName>
</protein>
<accession>A0A6J8E7J6</accession>
<dbReference type="Proteomes" id="UP000507470">
    <property type="component" value="Unassembled WGS sequence"/>
</dbReference>
<organism evidence="1 2">
    <name type="scientific">Mytilus coruscus</name>
    <name type="common">Sea mussel</name>
    <dbReference type="NCBI Taxonomy" id="42192"/>
    <lineage>
        <taxon>Eukaryota</taxon>
        <taxon>Metazoa</taxon>
        <taxon>Spiralia</taxon>
        <taxon>Lophotrochozoa</taxon>
        <taxon>Mollusca</taxon>
        <taxon>Bivalvia</taxon>
        <taxon>Autobranchia</taxon>
        <taxon>Pteriomorphia</taxon>
        <taxon>Mytilida</taxon>
        <taxon>Mytiloidea</taxon>
        <taxon>Mytilidae</taxon>
        <taxon>Mytilinae</taxon>
        <taxon>Mytilus</taxon>
    </lineage>
</organism>
<sequence length="194" mass="22347">MRDQITEDDFNLPNPDNLTRAANRLRQKLRPAEPKDIDFDHYKPCRKLAAHENKLDGGKVYNISNRSSWHGCCYGSALRIFHRNRAYIILQVPVRHEQIFANSARYKSKSSVHQLRWKKKISNLKTSTMRKANRDSGPAAIDVVENVSTTFFQKLQDKFLKTRTNLPAQQCKNITISTVHQSQSGLGIQKGKRE</sequence>
<evidence type="ECO:0000313" key="2">
    <source>
        <dbReference type="Proteomes" id="UP000507470"/>
    </source>
</evidence>
<keyword evidence="2" id="KW-1185">Reference proteome</keyword>
<dbReference type="EMBL" id="CACVKT020008524">
    <property type="protein sequence ID" value="CAC5415973.1"/>
    <property type="molecule type" value="Genomic_DNA"/>
</dbReference>
<dbReference type="AlphaFoldDB" id="A0A6J8E7J6"/>
<reference evidence="1 2" key="1">
    <citation type="submission" date="2020-06" db="EMBL/GenBank/DDBJ databases">
        <authorList>
            <person name="Li R."/>
            <person name="Bekaert M."/>
        </authorList>
    </citation>
    <scope>NUCLEOTIDE SEQUENCE [LARGE SCALE GENOMIC DNA]</scope>
    <source>
        <strain evidence="2">wild</strain>
    </source>
</reference>
<gene>
    <name evidence="1" type="ORF">MCOR_48622</name>
</gene>
<proteinExistence type="predicted"/>
<name>A0A6J8E7J6_MYTCO</name>
<evidence type="ECO:0000313" key="1">
    <source>
        <dbReference type="EMBL" id="CAC5415973.1"/>
    </source>
</evidence>